<comment type="caution">
    <text evidence="1">The sequence shown here is derived from an EMBL/GenBank/DDBJ whole genome shotgun (WGS) entry which is preliminary data.</text>
</comment>
<proteinExistence type="predicted"/>
<organism evidence="1 2">
    <name type="scientific">Sphaerotilus sulfidivorans</name>
    <dbReference type="NCBI Taxonomy" id="639200"/>
    <lineage>
        <taxon>Bacteria</taxon>
        <taxon>Pseudomonadati</taxon>
        <taxon>Pseudomonadota</taxon>
        <taxon>Betaproteobacteria</taxon>
        <taxon>Burkholderiales</taxon>
        <taxon>Sphaerotilaceae</taxon>
        <taxon>Sphaerotilus</taxon>
    </lineage>
</organism>
<accession>A0ABV2ISU9</accession>
<keyword evidence="2" id="KW-1185">Reference proteome</keyword>
<gene>
    <name evidence="1" type="ORF">ABIC99_003865</name>
</gene>
<evidence type="ECO:0000313" key="2">
    <source>
        <dbReference type="Proteomes" id="UP001549111"/>
    </source>
</evidence>
<dbReference type="EMBL" id="JBEPLS010000031">
    <property type="protein sequence ID" value="MET3606030.1"/>
    <property type="molecule type" value="Genomic_DNA"/>
</dbReference>
<name>A0ABV2ISU9_9BURK</name>
<dbReference type="Proteomes" id="UP001549111">
    <property type="component" value="Unassembled WGS sequence"/>
</dbReference>
<reference evidence="1 2" key="1">
    <citation type="submission" date="2024-06" db="EMBL/GenBank/DDBJ databases">
        <title>Genomic Encyclopedia of Type Strains, Phase IV (KMG-IV): sequencing the most valuable type-strain genomes for metagenomic binning, comparative biology and taxonomic classification.</title>
        <authorList>
            <person name="Goeker M."/>
        </authorList>
    </citation>
    <scope>NUCLEOTIDE SEQUENCE [LARGE SCALE GENOMIC DNA]</scope>
    <source>
        <strain evidence="1 2">D-501</strain>
    </source>
</reference>
<protein>
    <submittedName>
        <fullName evidence="1">Uncharacterized protein</fullName>
    </submittedName>
</protein>
<sequence>MTYPRPLQPKAALLESEDTTNVIGKTVTHYLTDLDQTGLP</sequence>
<dbReference type="RefSeq" id="WP_256365854.1">
    <property type="nucleotide sequence ID" value="NZ_CP035708.1"/>
</dbReference>
<evidence type="ECO:0000313" key="1">
    <source>
        <dbReference type="EMBL" id="MET3606030.1"/>
    </source>
</evidence>